<feature type="transmembrane region" description="Helical" evidence="9">
    <location>
        <begin position="689"/>
        <end position="709"/>
    </location>
</feature>
<dbReference type="EMBL" id="JAEUAK010000003">
    <property type="protein sequence ID" value="MBW9052352.1"/>
    <property type="molecule type" value="Genomic_DNA"/>
</dbReference>
<feature type="transmembrane region" description="Helical" evidence="9">
    <location>
        <begin position="831"/>
        <end position="852"/>
    </location>
</feature>
<dbReference type="InterPro" id="IPR006068">
    <property type="entry name" value="ATPase_P-typ_cation-transptr_C"/>
</dbReference>
<accession>A0ABS7GRB1</accession>
<dbReference type="Gene3D" id="3.40.50.1000">
    <property type="entry name" value="HAD superfamily/HAD-like"/>
    <property type="match status" value="1"/>
</dbReference>
<comment type="subcellular location">
    <subcellularLocation>
        <location evidence="1">Membrane</location>
        <topology evidence="1">Multi-pass membrane protein</topology>
    </subcellularLocation>
</comment>
<dbReference type="InterPro" id="IPR044492">
    <property type="entry name" value="P_typ_ATPase_HD_dom"/>
</dbReference>
<proteinExistence type="inferred from homology"/>
<dbReference type="Pfam" id="PF00690">
    <property type="entry name" value="Cation_ATPase_N"/>
    <property type="match status" value="1"/>
</dbReference>
<feature type="transmembrane region" description="Helical" evidence="9">
    <location>
        <begin position="721"/>
        <end position="740"/>
    </location>
</feature>
<keyword evidence="3 9" id="KW-0812">Transmembrane</keyword>
<dbReference type="PRINTS" id="PR00119">
    <property type="entry name" value="CATATPASE"/>
</dbReference>
<dbReference type="InterPro" id="IPR050510">
    <property type="entry name" value="Cation_transp_ATPase_P-type"/>
</dbReference>
<evidence type="ECO:0000256" key="8">
    <source>
        <dbReference type="ARBA" id="ARBA00023136"/>
    </source>
</evidence>
<dbReference type="Proteomes" id="UP000717752">
    <property type="component" value="Unassembled WGS sequence"/>
</dbReference>
<dbReference type="SFLD" id="SFLDS00003">
    <property type="entry name" value="Haloacid_Dehalogenase"/>
    <property type="match status" value="1"/>
</dbReference>
<dbReference type="SUPFAM" id="SSF81660">
    <property type="entry name" value="Metal cation-transporting ATPase, ATP-binding domain N"/>
    <property type="match status" value="1"/>
</dbReference>
<dbReference type="PRINTS" id="PR00120">
    <property type="entry name" value="HATPASE"/>
</dbReference>
<organism evidence="11 12">
    <name type="scientific">Rhizobium mesosinicum</name>
    <dbReference type="NCBI Taxonomy" id="335017"/>
    <lineage>
        <taxon>Bacteria</taxon>
        <taxon>Pseudomonadati</taxon>
        <taxon>Pseudomonadota</taxon>
        <taxon>Alphaproteobacteria</taxon>
        <taxon>Hyphomicrobiales</taxon>
        <taxon>Rhizobiaceae</taxon>
        <taxon>Rhizobium/Agrobacterium group</taxon>
        <taxon>Rhizobium</taxon>
    </lineage>
</organism>
<feature type="transmembrane region" description="Helical" evidence="9">
    <location>
        <begin position="254"/>
        <end position="275"/>
    </location>
</feature>
<evidence type="ECO:0000256" key="1">
    <source>
        <dbReference type="ARBA" id="ARBA00004141"/>
    </source>
</evidence>
<dbReference type="SFLD" id="SFLDG00002">
    <property type="entry name" value="C1.7:_P-type_atpase_like"/>
    <property type="match status" value="1"/>
</dbReference>
<feature type="transmembrane region" description="Helical" evidence="9">
    <location>
        <begin position="281"/>
        <end position="308"/>
    </location>
</feature>
<dbReference type="Gene3D" id="1.20.1110.10">
    <property type="entry name" value="Calcium-transporting ATPase, transmembrane domain"/>
    <property type="match status" value="1"/>
</dbReference>
<keyword evidence="4" id="KW-0547">Nucleotide-binding</keyword>
<evidence type="ECO:0000256" key="3">
    <source>
        <dbReference type="ARBA" id="ARBA00022692"/>
    </source>
</evidence>
<keyword evidence="5" id="KW-0067">ATP-binding</keyword>
<evidence type="ECO:0000259" key="10">
    <source>
        <dbReference type="SMART" id="SM00831"/>
    </source>
</evidence>
<evidence type="ECO:0000256" key="5">
    <source>
        <dbReference type="ARBA" id="ARBA00022840"/>
    </source>
</evidence>
<dbReference type="SFLD" id="SFLDF00027">
    <property type="entry name" value="p-type_atpase"/>
    <property type="match status" value="1"/>
</dbReference>
<dbReference type="Gene3D" id="2.70.150.10">
    <property type="entry name" value="Calcium-transporting ATPase, cytoplasmic transduction domain A"/>
    <property type="match status" value="1"/>
</dbReference>
<dbReference type="PROSITE" id="PS00154">
    <property type="entry name" value="ATPASE_E1_E2"/>
    <property type="match status" value="1"/>
</dbReference>
<dbReference type="PANTHER" id="PTHR43294:SF20">
    <property type="entry name" value="P-TYPE ATPASE"/>
    <property type="match status" value="1"/>
</dbReference>
<keyword evidence="8 9" id="KW-0472">Membrane</keyword>
<reference evidence="11 12" key="1">
    <citation type="journal article" date="2021" name="MBio">
        <title>Poor Competitiveness of Bradyrhizobium in Pigeon Pea Root Colonization in Indian Soils.</title>
        <authorList>
            <person name="Chalasani D."/>
            <person name="Basu A."/>
            <person name="Pullabhotla S.V.S.R.N."/>
            <person name="Jorrin B."/>
            <person name="Neal A.L."/>
            <person name="Poole P.S."/>
            <person name="Podile A.R."/>
            <person name="Tkacz A."/>
        </authorList>
    </citation>
    <scope>NUCLEOTIDE SEQUENCE [LARGE SCALE GENOMIC DNA]</scope>
    <source>
        <strain evidence="11 12">HU56</strain>
    </source>
</reference>
<dbReference type="Pfam" id="PF13246">
    <property type="entry name" value="Cation_ATPase"/>
    <property type="match status" value="1"/>
</dbReference>
<evidence type="ECO:0000256" key="4">
    <source>
        <dbReference type="ARBA" id="ARBA00022741"/>
    </source>
</evidence>
<feature type="transmembrane region" description="Helical" evidence="9">
    <location>
        <begin position="94"/>
        <end position="113"/>
    </location>
</feature>
<feature type="transmembrane region" description="Helical" evidence="9">
    <location>
        <begin position="864"/>
        <end position="886"/>
    </location>
</feature>
<keyword evidence="12" id="KW-1185">Reference proteome</keyword>
<comment type="similarity">
    <text evidence="2">Belongs to the cation transport ATPase (P-type) (TC 3.A.3) family. Type IIA subfamily.</text>
</comment>
<keyword evidence="6" id="KW-1278">Translocase</keyword>
<dbReference type="Pfam" id="PF00689">
    <property type="entry name" value="Cation_ATPase_C"/>
    <property type="match status" value="1"/>
</dbReference>
<dbReference type="InterPro" id="IPR001757">
    <property type="entry name" value="P_typ_ATPase"/>
</dbReference>
<comment type="caution">
    <text evidence="11">The sequence shown here is derived from an EMBL/GenBank/DDBJ whole genome shotgun (WGS) entry which is preliminary data.</text>
</comment>
<dbReference type="InterPro" id="IPR023299">
    <property type="entry name" value="ATPase_P-typ_cyto_dom_N"/>
</dbReference>
<feature type="transmembrane region" description="Helical" evidence="9">
    <location>
        <begin position="793"/>
        <end position="811"/>
    </location>
</feature>
<dbReference type="SUPFAM" id="SSF81653">
    <property type="entry name" value="Calcium ATPase, transduction domain A"/>
    <property type="match status" value="1"/>
</dbReference>
<dbReference type="NCBIfam" id="TIGR01494">
    <property type="entry name" value="ATPase_P-type"/>
    <property type="match status" value="2"/>
</dbReference>
<feature type="transmembrane region" description="Helical" evidence="9">
    <location>
        <begin position="761"/>
        <end position="781"/>
    </location>
</feature>
<dbReference type="SUPFAM" id="SSF56784">
    <property type="entry name" value="HAD-like"/>
    <property type="match status" value="1"/>
</dbReference>
<gene>
    <name evidence="11" type="ORF">JNB85_07970</name>
</gene>
<dbReference type="RefSeq" id="WP_220333811.1">
    <property type="nucleotide sequence ID" value="NZ_JAEUAK010000003.1"/>
</dbReference>
<dbReference type="SMART" id="SM00831">
    <property type="entry name" value="Cation_ATPase_N"/>
    <property type="match status" value="1"/>
</dbReference>
<dbReference type="InterPro" id="IPR018303">
    <property type="entry name" value="ATPase_P-typ_P_site"/>
</dbReference>
<dbReference type="InterPro" id="IPR023298">
    <property type="entry name" value="ATPase_P-typ_TM_dom_sf"/>
</dbReference>
<dbReference type="Pfam" id="PF00122">
    <property type="entry name" value="E1-E2_ATPase"/>
    <property type="match status" value="1"/>
</dbReference>
<dbReference type="Gene3D" id="3.40.1110.10">
    <property type="entry name" value="Calcium-transporting ATPase, cytoplasmic domain N"/>
    <property type="match status" value="1"/>
</dbReference>
<evidence type="ECO:0000256" key="6">
    <source>
        <dbReference type="ARBA" id="ARBA00022967"/>
    </source>
</evidence>
<dbReference type="InterPro" id="IPR004014">
    <property type="entry name" value="ATPase_P-typ_cation-transptr_N"/>
</dbReference>
<protein>
    <submittedName>
        <fullName evidence="11">Cation-transporting P-type ATPase</fullName>
    </submittedName>
</protein>
<dbReference type="InterPro" id="IPR008250">
    <property type="entry name" value="ATPase_P-typ_transduc_dom_A_sf"/>
</dbReference>
<feature type="transmembrane region" description="Helical" evidence="9">
    <location>
        <begin position="62"/>
        <end position="88"/>
    </location>
</feature>
<evidence type="ECO:0000256" key="9">
    <source>
        <dbReference type="SAM" id="Phobius"/>
    </source>
</evidence>
<evidence type="ECO:0000313" key="12">
    <source>
        <dbReference type="Proteomes" id="UP000717752"/>
    </source>
</evidence>
<name>A0ABS7GRB1_9HYPH</name>
<dbReference type="InterPro" id="IPR059000">
    <property type="entry name" value="ATPase_P-type_domA"/>
</dbReference>
<sequence>MVNVHFVNGPLRLPETPHALPPEALTAMLGVSEEVGLSREDAEKRLRAVGSNAIEARPAATWFALLLHQFMTPVVYLLTGAAGLAFYFNKLEEGAAIAAVLAVNAVIGFYTELKAVRSIEALRALGAHTARVLRNRVVIRVPAENLVPGDVVVIEAGEAVCADLRLIEASRLAVNESTLTGESVPVEKDVQSVSQGARLSERRSMLFKGTTVTRGSGRGVVTATGLATELGKVSRLIIEVDAGNSPMERKLSRLSTQLVAATLIVASVIAALGLISGQDELLVIEAAIALAVAAIPEGLPIVATLALARGMWRMAEQNALIERLSAVETLGATTVILTDKTGTLTENRMTVQQLLTSSGDVVVNANPPDNTLLSRAGADQELSLLLTVAVLCNDADLENAAAEGTGDPMEIALLRAGLTANMSRSDLLLKYPLLRKHAFNPSTKMMGTIHSSRDGILIAVKGAPESIINSAAGLLHEGSEIRFDDETRSKWNNNVGRLADHGLRVLACAVGHQPQEPDDPFHQLFLVGLIGLQDPARADVPEAIRDCQNAGIRVVMVTGDHVETARSIGRAVGLDTSEGNVVEGRELYEMLKTGAPALRDVGIFARVDPSEKLTLVRAYQNAGDIVAMTGDGVNDAPALRQADIGVSMGLRGTDVAREAAAMILLDDKFSTIVKAIREGRIIFANIRRLVGYLLSCNLSELMVIGLAVAGSLPLPLLPLQILYLNLVTDVFPAFALAMGEGEHRVLNRPPRDPKEAILGRAQWLAVILHAMAMSAATFAALGMGRWLGLDQRASVTVTFLTLAFAQLWHVFNLRSHGTSIFVNEVTGNRWLWSAIGLCALLLALPPYVGPAAHLLQLVPPTLQMWLVVLFSSTAPLIVTQIVMLTLSGTRPNRF</sequence>
<evidence type="ECO:0000313" key="11">
    <source>
        <dbReference type="EMBL" id="MBW9052352.1"/>
    </source>
</evidence>
<dbReference type="SUPFAM" id="SSF81665">
    <property type="entry name" value="Calcium ATPase, transmembrane domain M"/>
    <property type="match status" value="1"/>
</dbReference>
<keyword evidence="7 9" id="KW-1133">Transmembrane helix</keyword>
<dbReference type="PANTHER" id="PTHR43294">
    <property type="entry name" value="SODIUM/POTASSIUM-TRANSPORTING ATPASE SUBUNIT ALPHA"/>
    <property type="match status" value="1"/>
</dbReference>
<evidence type="ECO:0000256" key="7">
    <source>
        <dbReference type="ARBA" id="ARBA00022989"/>
    </source>
</evidence>
<evidence type="ECO:0000256" key="2">
    <source>
        <dbReference type="ARBA" id="ARBA00005675"/>
    </source>
</evidence>
<dbReference type="InterPro" id="IPR023214">
    <property type="entry name" value="HAD_sf"/>
</dbReference>
<dbReference type="InterPro" id="IPR036412">
    <property type="entry name" value="HAD-like_sf"/>
</dbReference>
<feature type="domain" description="Cation-transporting P-type ATPase N-terminal" evidence="10">
    <location>
        <begin position="16"/>
        <end position="90"/>
    </location>
</feature>